<dbReference type="Proteomes" id="UP000785200">
    <property type="component" value="Unassembled WGS sequence"/>
</dbReference>
<evidence type="ECO:0000313" key="3">
    <source>
        <dbReference type="Proteomes" id="UP000785200"/>
    </source>
</evidence>
<name>A0A9P6SLY5_9HELO</name>
<feature type="region of interest" description="Disordered" evidence="1">
    <location>
        <begin position="86"/>
        <end position="128"/>
    </location>
</feature>
<dbReference type="Pfam" id="PF03645">
    <property type="entry name" value="Tctex-1"/>
    <property type="match status" value="1"/>
</dbReference>
<evidence type="ECO:0008006" key="4">
    <source>
        <dbReference type="Google" id="ProtNLM"/>
    </source>
</evidence>
<dbReference type="GO" id="GO:0005737">
    <property type="term" value="C:cytoplasm"/>
    <property type="evidence" value="ECO:0007669"/>
    <property type="project" value="TreeGrafter"/>
</dbReference>
<reference evidence="2" key="1">
    <citation type="submission" date="2019-07" db="EMBL/GenBank/DDBJ databases">
        <title>Hyphodiscus hymeniophilus genome sequencing and assembly.</title>
        <authorList>
            <person name="Kramer G."/>
            <person name="Nodwell J."/>
        </authorList>
    </citation>
    <scope>NUCLEOTIDE SEQUENCE</scope>
    <source>
        <strain evidence="2">ATCC 34498</strain>
    </source>
</reference>
<comment type="caution">
    <text evidence="2">The sequence shown here is derived from an EMBL/GenBank/DDBJ whole genome shotgun (WGS) entry which is preliminary data.</text>
</comment>
<gene>
    <name evidence="2" type="ORF">D0Z07_7759</name>
</gene>
<dbReference type="CDD" id="cd21456">
    <property type="entry name" value="DLC-like_SpDlc1-like"/>
    <property type="match status" value="1"/>
</dbReference>
<dbReference type="InterPro" id="IPR005334">
    <property type="entry name" value="Tctex-1-like"/>
</dbReference>
<sequence>MASSSATPPISYIRLKQIANDACQSALGSTEFYEHSKTEPWNTMIINSILRSLISESSPSGGSPSFKFAVNSTIIQHLVPTSALNKAKAAPELSSPPPEKDAAKVSTSDAKTEATGTDGKPHVGRRGMHSATGAYWNEKSDGMWSFKYEGGESKGLDVVINRRPYKLSTLDNLILVAIVQHLDFTSASALAQTNCRFREVCRQAGLTQASYQGQTGAAITGPLADSTSSSNMASVTFQDVGSLSSDDDSPGTAHTGITTPDEAEWSFKITPDLVRRLSLLPQRNNASALEKLPAELHLEVFKYLDKIDACCLGLASPVFYPIFREIHGTKMPLNTRRIGPNSLESAWEVVGKQVCQQCGLYRCELHQHIKTWMPDGLEYCAFKQNFGLAASEHANTTCYRGKPSKPKRCGRHPLRTTSVHQDDALAGLAMTPITQ</sequence>
<dbReference type="GO" id="GO:0045505">
    <property type="term" value="F:dynein intermediate chain binding"/>
    <property type="evidence" value="ECO:0007669"/>
    <property type="project" value="TreeGrafter"/>
</dbReference>
<dbReference type="InterPro" id="IPR038586">
    <property type="entry name" value="Tctex-1-like_sf"/>
</dbReference>
<dbReference type="GO" id="GO:0005868">
    <property type="term" value="C:cytoplasmic dynein complex"/>
    <property type="evidence" value="ECO:0007669"/>
    <property type="project" value="TreeGrafter"/>
</dbReference>
<dbReference type="PANTHER" id="PTHR21255:SF4">
    <property type="entry name" value="DYNEIN LIGHT CHAIN TCTEX-TYPE"/>
    <property type="match status" value="1"/>
</dbReference>
<protein>
    <recommendedName>
        <fullName evidence="4">F-box domain-containing protein</fullName>
    </recommendedName>
</protein>
<dbReference type="Gene3D" id="3.30.1140.40">
    <property type="entry name" value="Tctex-1"/>
    <property type="match status" value="1"/>
</dbReference>
<dbReference type="OrthoDB" id="10059120at2759"/>
<evidence type="ECO:0000256" key="1">
    <source>
        <dbReference type="SAM" id="MobiDB-lite"/>
    </source>
</evidence>
<dbReference type="PANTHER" id="PTHR21255">
    <property type="entry name" value="T-COMPLEX-ASSOCIATED-TESTIS-EXPRESSED 1/ DYNEIN LIGHT CHAIN"/>
    <property type="match status" value="1"/>
</dbReference>
<dbReference type="EMBL" id="VNKQ01000017">
    <property type="protein sequence ID" value="KAG0645868.1"/>
    <property type="molecule type" value="Genomic_DNA"/>
</dbReference>
<proteinExistence type="predicted"/>
<organism evidence="2 3">
    <name type="scientific">Hyphodiscus hymeniophilus</name>
    <dbReference type="NCBI Taxonomy" id="353542"/>
    <lineage>
        <taxon>Eukaryota</taxon>
        <taxon>Fungi</taxon>
        <taxon>Dikarya</taxon>
        <taxon>Ascomycota</taxon>
        <taxon>Pezizomycotina</taxon>
        <taxon>Leotiomycetes</taxon>
        <taxon>Helotiales</taxon>
        <taxon>Hyphodiscaceae</taxon>
        <taxon>Hyphodiscus</taxon>
    </lineage>
</organism>
<dbReference type="SUPFAM" id="SSF81383">
    <property type="entry name" value="F-box domain"/>
    <property type="match status" value="1"/>
</dbReference>
<dbReference type="InterPro" id="IPR036047">
    <property type="entry name" value="F-box-like_dom_sf"/>
</dbReference>
<dbReference type="AlphaFoldDB" id="A0A9P6SLY5"/>
<keyword evidence="3" id="KW-1185">Reference proteome</keyword>
<evidence type="ECO:0000313" key="2">
    <source>
        <dbReference type="EMBL" id="KAG0645868.1"/>
    </source>
</evidence>
<accession>A0A9P6SLY5</accession>
<dbReference type="GO" id="GO:0007018">
    <property type="term" value="P:microtubule-based movement"/>
    <property type="evidence" value="ECO:0007669"/>
    <property type="project" value="TreeGrafter"/>
</dbReference>